<keyword evidence="2" id="KW-1185">Reference proteome</keyword>
<accession>A0A4C1TXA8</accession>
<dbReference type="EMBL" id="BGZK01000099">
    <property type="protein sequence ID" value="GBP18630.1"/>
    <property type="molecule type" value="Genomic_DNA"/>
</dbReference>
<gene>
    <name evidence="1" type="ORF">EVAR_14400_1</name>
</gene>
<sequence length="136" mass="15512">MSLSPLECTDERIGTGRRDVVAVTENFELKIGRALPSQWCTGFYLDHGKTYRWIFNHSICASKNTLSRRFGSRFAWATLQYKTDSFTEHSSRLISHTSAEFDVYIRLILYLANESRRSPRPTDLATPGVDCALPAF</sequence>
<comment type="caution">
    <text evidence="1">The sequence shown here is derived from an EMBL/GenBank/DDBJ whole genome shotgun (WGS) entry which is preliminary data.</text>
</comment>
<evidence type="ECO:0000313" key="1">
    <source>
        <dbReference type="EMBL" id="GBP18630.1"/>
    </source>
</evidence>
<organism evidence="1 2">
    <name type="scientific">Eumeta variegata</name>
    <name type="common">Bagworm moth</name>
    <name type="synonym">Eumeta japonica</name>
    <dbReference type="NCBI Taxonomy" id="151549"/>
    <lineage>
        <taxon>Eukaryota</taxon>
        <taxon>Metazoa</taxon>
        <taxon>Ecdysozoa</taxon>
        <taxon>Arthropoda</taxon>
        <taxon>Hexapoda</taxon>
        <taxon>Insecta</taxon>
        <taxon>Pterygota</taxon>
        <taxon>Neoptera</taxon>
        <taxon>Endopterygota</taxon>
        <taxon>Lepidoptera</taxon>
        <taxon>Glossata</taxon>
        <taxon>Ditrysia</taxon>
        <taxon>Tineoidea</taxon>
        <taxon>Psychidae</taxon>
        <taxon>Oiketicinae</taxon>
        <taxon>Eumeta</taxon>
    </lineage>
</organism>
<protein>
    <submittedName>
        <fullName evidence="1">Uncharacterized protein</fullName>
    </submittedName>
</protein>
<reference evidence="1 2" key="1">
    <citation type="journal article" date="2019" name="Commun. Biol.">
        <title>The bagworm genome reveals a unique fibroin gene that provides high tensile strength.</title>
        <authorList>
            <person name="Kono N."/>
            <person name="Nakamura H."/>
            <person name="Ohtoshi R."/>
            <person name="Tomita M."/>
            <person name="Numata K."/>
            <person name="Arakawa K."/>
        </authorList>
    </citation>
    <scope>NUCLEOTIDE SEQUENCE [LARGE SCALE GENOMIC DNA]</scope>
</reference>
<name>A0A4C1TXA8_EUMVA</name>
<evidence type="ECO:0000313" key="2">
    <source>
        <dbReference type="Proteomes" id="UP000299102"/>
    </source>
</evidence>
<proteinExistence type="predicted"/>
<dbReference type="AlphaFoldDB" id="A0A4C1TXA8"/>
<dbReference type="Proteomes" id="UP000299102">
    <property type="component" value="Unassembled WGS sequence"/>
</dbReference>